<comment type="caution">
    <text evidence="1">The sequence shown here is derived from an EMBL/GenBank/DDBJ whole genome shotgun (WGS) entry which is preliminary data.</text>
</comment>
<gene>
    <name evidence="1" type="ORF">FYJ33_12110</name>
</gene>
<dbReference type="InterPro" id="IPR017850">
    <property type="entry name" value="Alkaline_phosphatase_core_sf"/>
</dbReference>
<accession>A0A7X2T2D3</accession>
<dbReference type="SUPFAM" id="SSF53649">
    <property type="entry name" value="Alkaline phosphatase-like"/>
    <property type="match status" value="1"/>
</dbReference>
<dbReference type="Proteomes" id="UP000460287">
    <property type="component" value="Unassembled WGS sequence"/>
</dbReference>
<dbReference type="Gene3D" id="3.40.720.10">
    <property type="entry name" value="Alkaline Phosphatase, subunit A"/>
    <property type="match status" value="1"/>
</dbReference>
<evidence type="ECO:0000313" key="2">
    <source>
        <dbReference type="Proteomes" id="UP000460287"/>
    </source>
</evidence>
<evidence type="ECO:0000313" key="1">
    <source>
        <dbReference type="EMBL" id="MSR92115.1"/>
    </source>
</evidence>
<keyword evidence="2" id="KW-1185">Reference proteome</keyword>
<dbReference type="EMBL" id="VULX01000022">
    <property type="protein sequence ID" value="MSR92115.1"/>
    <property type="molecule type" value="Genomic_DNA"/>
</dbReference>
<proteinExistence type="predicted"/>
<organism evidence="1 2">
    <name type="scientific">Inconstantimicrobium porci</name>
    <dbReference type="NCBI Taxonomy" id="2652291"/>
    <lineage>
        <taxon>Bacteria</taxon>
        <taxon>Bacillati</taxon>
        <taxon>Bacillota</taxon>
        <taxon>Clostridia</taxon>
        <taxon>Eubacteriales</taxon>
        <taxon>Clostridiaceae</taxon>
        <taxon>Inconstantimicrobium</taxon>
    </lineage>
</organism>
<reference evidence="1 2" key="1">
    <citation type="submission" date="2019-08" db="EMBL/GenBank/DDBJ databases">
        <title>In-depth cultivation of the pig gut microbiome towards novel bacterial diversity and tailored functional studies.</title>
        <authorList>
            <person name="Wylensek D."/>
            <person name="Hitch T.C.A."/>
            <person name="Clavel T."/>
        </authorList>
    </citation>
    <scope>NUCLEOTIDE SEQUENCE [LARGE SCALE GENOMIC DNA]</scope>
    <source>
        <strain evidence="1 2">WCA-383-APC-5B</strain>
    </source>
</reference>
<name>A0A7X2T2D3_9CLOT</name>
<dbReference type="AlphaFoldDB" id="A0A7X2T2D3"/>
<dbReference type="Pfam" id="PF01663">
    <property type="entry name" value="Phosphodiest"/>
    <property type="match status" value="1"/>
</dbReference>
<protein>
    <submittedName>
        <fullName evidence="1">Uncharacterized protein</fullName>
    </submittedName>
</protein>
<sequence>MSKTIFVLLDGCTYDSAQENLGFLEHLIEGGVGSKFKVRGELPSLSRPMYETLLTGLPVCSHLVTNNLVQRLSLKENIFTLCRKNNLNTAAAAYHWVSELYNKSPFNPATDRIQWGEAF</sequence>
<dbReference type="RefSeq" id="WP_154532014.1">
    <property type="nucleotide sequence ID" value="NZ_JAQXTV010000196.1"/>
</dbReference>
<dbReference type="InterPro" id="IPR002591">
    <property type="entry name" value="Phosphodiest/P_Trfase"/>
</dbReference>